<comment type="cofactor">
    <cofactor evidence="13">
        <name>Mg(2+)</name>
        <dbReference type="ChEBI" id="CHEBI:18420"/>
    </cofactor>
    <text evidence="13">Binds 1 Mg(2+) ion per subunit. Can also utilize other divalent metal cations, such as Ca(2+), Mn(2+) and Co(2+).</text>
</comment>
<evidence type="ECO:0000256" key="10">
    <source>
        <dbReference type="PIRSR" id="PIRSR605478-1"/>
    </source>
</evidence>
<dbReference type="PANTHER" id="PTHR43522">
    <property type="entry name" value="TRANSKETOLASE"/>
    <property type="match status" value="1"/>
</dbReference>
<feature type="site" description="Important for catalytic activity" evidence="14">
    <location>
        <position position="266"/>
    </location>
</feature>
<evidence type="ECO:0000256" key="1">
    <source>
        <dbReference type="ARBA" id="ARBA00007131"/>
    </source>
</evidence>
<evidence type="ECO:0000256" key="14">
    <source>
        <dbReference type="PIRSR" id="PIRSR605478-5"/>
    </source>
</evidence>
<dbReference type="SUPFAM" id="SSF52518">
    <property type="entry name" value="Thiamin diphosphate-binding fold (THDP-binding)"/>
    <property type="match status" value="2"/>
</dbReference>
<evidence type="ECO:0000256" key="2">
    <source>
        <dbReference type="ARBA" id="ARBA00011738"/>
    </source>
</evidence>
<feature type="binding site" evidence="12">
    <location>
        <position position="192"/>
    </location>
    <ligand>
        <name>thiamine diphosphate</name>
        <dbReference type="ChEBI" id="CHEBI:58937"/>
    </ligand>
</feature>
<comment type="cofactor">
    <cofactor evidence="12">
        <name>thiamine diphosphate</name>
        <dbReference type="ChEBI" id="CHEBI:58937"/>
    </cofactor>
    <text evidence="12">Binds 1 thiamine pyrophosphate per subunit. During the reaction, the substrate forms a covalent intermediate with the cofactor.</text>
</comment>
<dbReference type="GO" id="GO:0046872">
    <property type="term" value="F:metal ion binding"/>
    <property type="evidence" value="ECO:0007669"/>
    <property type="project" value="UniProtKB-KW"/>
</dbReference>
<feature type="binding site" evidence="12">
    <location>
        <position position="163"/>
    </location>
    <ligand>
        <name>thiamine diphosphate</name>
        <dbReference type="ChEBI" id="CHEBI:58937"/>
    </ligand>
</feature>
<feature type="binding site" evidence="11">
    <location>
        <position position="385"/>
    </location>
    <ligand>
        <name>substrate</name>
    </ligand>
</feature>
<comment type="subunit">
    <text evidence="2">Homodimer.</text>
</comment>
<dbReference type="InterPro" id="IPR029061">
    <property type="entry name" value="THDP-binding"/>
</dbReference>
<gene>
    <name evidence="16" type="ORF">AUK40_04575</name>
</gene>
<dbReference type="InterPro" id="IPR033247">
    <property type="entry name" value="Transketolase_fam"/>
</dbReference>
<dbReference type="InterPro" id="IPR005478">
    <property type="entry name" value="Transketolase_bac-like"/>
</dbReference>
<evidence type="ECO:0000256" key="13">
    <source>
        <dbReference type="PIRSR" id="PIRSR605478-4"/>
    </source>
</evidence>
<feature type="binding site" evidence="11">
    <location>
        <position position="474"/>
    </location>
    <ligand>
        <name>substrate</name>
    </ligand>
</feature>
<feature type="binding site" evidence="13">
    <location>
        <position position="162"/>
    </location>
    <ligand>
        <name>Mg(2+)</name>
        <dbReference type="ChEBI" id="CHEBI:18420"/>
    </ligand>
</feature>
<comment type="catalytic activity">
    <reaction evidence="8">
        <text>D-sedoheptulose 7-phosphate + D-glyceraldehyde 3-phosphate = aldehydo-D-ribose 5-phosphate + D-xylulose 5-phosphate</text>
        <dbReference type="Rhea" id="RHEA:10508"/>
        <dbReference type="ChEBI" id="CHEBI:57483"/>
        <dbReference type="ChEBI" id="CHEBI:57737"/>
        <dbReference type="ChEBI" id="CHEBI:58273"/>
        <dbReference type="ChEBI" id="CHEBI:59776"/>
        <dbReference type="EC" id="2.2.1.1"/>
    </reaction>
</comment>
<dbReference type="Gene3D" id="3.40.50.920">
    <property type="match status" value="1"/>
</dbReference>
<feature type="binding site" evidence="11">
    <location>
        <position position="470"/>
    </location>
    <ligand>
        <name>substrate</name>
    </ligand>
</feature>
<dbReference type="FunFam" id="3.40.50.970:FF:000003">
    <property type="entry name" value="Transketolase"/>
    <property type="match status" value="1"/>
</dbReference>
<dbReference type="NCBIfam" id="TIGR00232">
    <property type="entry name" value="tktlase_bact"/>
    <property type="match status" value="1"/>
</dbReference>
<feature type="site" description="Important for catalytic activity" evidence="14">
    <location>
        <position position="33"/>
    </location>
</feature>
<evidence type="ECO:0000313" key="17">
    <source>
        <dbReference type="Proteomes" id="UP000183245"/>
    </source>
</evidence>
<dbReference type="Pfam" id="PF00456">
    <property type="entry name" value="Transketolase_N"/>
    <property type="match status" value="1"/>
</dbReference>
<dbReference type="Gene3D" id="3.40.50.970">
    <property type="match status" value="2"/>
</dbReference>
<evidence type="ECO:0000256" key="3">
    <source>
        <dbReference type="ARBA" id="ARBA00013152"/>
    </source>
</evidence>
<dbReference type="GO" id="GO:0004802">
    <property type="term" value="F:transketolase activity"/>
    <property type="evidence" value="ECO:0007669"/>
    <property type="project" value="UniProtKB-UniRule"/>
</dbReference>
<name>A0A1J5IQP9_9BACT</name>
<keyword evidence="6 13" id="KW-0460">Magnesium</keyword>
<evidence type="ECO:0000256" key="8">
    <source>
        <dbReference type="ARBA" id="ARBA00049473"/>
    </source>
</evidence>
<dbReference type="InterPro" id="IPR020826">
    <property type="entry name" value="Transketolase_BS"/>
</dbReference>
<feature type="binding site" evidence="12">
    <location>
        <position position="266"/>
    </location>
    <ligand>
        <name>thiamine diphosphate</name>
        <dbReference type="ChEBI" id="CHEBI:58937"/>
    </ligand>
</feature>
<dbReference type="Pfam" id="PF22613">
    <property type="entry name" value="Transketolase_C_1"/>
    <property type="match status" value="1"/>
</dbReference>
<evidence type="ECO:0000256" key="9">
    <source>
        <dbReference type="NCBIfam" id="TIGR00232"/>
    </source>
</evidence>
<feature type="binding site" evidence="12">
    <location>
        <begin position="121"/>
        <end position="123"/>
    </location>
    <ligand>
        <name>thiamine diphosphate</name>
        <dbReference type="ChEBI" id="CHEBI:58937"/>
    </ligand>
</feature>
<evidence type="ECO:0000259" key="15">
    <source>
        <dbReference type="SMART" id="SM00861"/>
    </source>
</evidence>
<evidence type="ECO:0000313" key="16">
    <source>
        <dbReference type="EMBL" id="OIP96738.1"/>
    </source>
</evidence>
<keyword evidence="5 13" id="KW-0479">Metal-binding</keyword>
<evidence type="ECO:0000256" key="4">
    <source>
        <dbReference type="ARBA" id="ARBA00022679"/>
    </source>
</evidence>
<evidence type="ECO:0000256" key="12">
    <source>
        <dbReference type="PIRSR" id="PIRSR605478-3"/>
    </source>
</evidence>
<dbReference type="AlphaFoldDB" id="A0A1J5IQP9"/>
<feature type="binding site" evidence="11">
    <location>
        <position position="358"/>
    </location>
    <ligand>
        <name>substrate</name>
    </ligand>
</feature>
<sequence>MQDGYFSVPDVERFADTLAVLAAETVQKANSGHPGAPLGMARMMSELYLNHVRVDPAHPHWYDRDRFILSAGHASAGLYSLLHLSGYQISIDDLRQFRQWGSITPGHPERHLDIGIEMTTGPLGQGLATAVGVALGEKHLQAEFNQPWQSLLTHRVYVIASEGDIMEGISAEACSLAGHWKLGNLTVLLDRNQICIDGPTDLSFSEDIRGRFTAQNWFVQEIDGHDVQAIRGAVEQSKKEADRPSLIICNTHIGWRSAKQDSAGAHGEPLGQDNLEKFKAELGYSGSFTVPDAVDAVRQQKLLIGSEQYGQFEKTLVAYQKAQPELAAEFMRRQVGELPQGWEQSLPFAETLTSVATRKASGNILDAIVPVIPELVGGSADLTPSNNTRAKGMTDMLPPLFDGRYVHYGIREFAMGTIMNGMAVYGGIIPYGGTFMVFCDYMKPAIRLAALMQLKVVYVFTHDSIGLGEDGPTHQPIEQLAALRSIPGLQVIRPADANETAVAWKMALGHQGPTALILSRQNLKVLTSGKNKDDMKGAYIMKVEKETDISRLHDGDGVSTKLDLILVATGSEVSLAFEAAEILEHKGLSVRVVTMPCWEVYRKQSPEYQNMLLPPGVRKVGVEAASPFGWHEWVDEVIAIDGFGASAPGDVVMEQYGFAPEAIANRLA</sequence>
<dbReference type="STRING" id="1817892.AUK40_04575"/>
<keyword evidence="7 12" id="KW-0786">Thiamine pyrophosphate</keyword>
<feature type="binding site" evidence="11">
    <location>
        <position position="462"/>
    </location>
    <ligand>
        <name>substrate</name>
    </ligand>
</feature>
<keyword evidence="4" id="KW-0808">Transferase</keyword>
<evidence type="ECO:0000256" key="7">
    <source>
        <dbReference type="ARBA" id="ARBA00023052"/>
    </source>
</evidence>
<dbReference type="PANTHER" id="PTHR43522:SF2">
    <property type="entry name" value="TRANSKETOLASE 1-RELATED"/>
    <property type="match status" value="1"/>
</dbReference>
<dbReference type="CDD" id="cd07033">
    <property type="entry name" value="TPP_PYR_DXS_TK_like"/>
    <property type="match status" value="1"/>
</dbReference>
<dbReference type="Pfam" id="PF02779">
    <property type="entry name" value="Transket_pyr"/>
    <property type="match status" value="1"/>
</dbReference>
<dbReference type="EC" id="2.2.1.1" evidence="3 9"/>
<dbReference type="FunFam" id="3.40.50.970:FF:000004">
    <property type="entry name" value="Transketolase"/>
    <property type="match status" value="1"/>
</dbReference>
<protein>
    <recommendedName>
        <fullName evidence="3 9">Transketolase</fullName>
        <ecNumber evidence="3 9">2.2.1.1</ecNumber>
    </recommendedName>
</protein>
<dbReference type="InterPro" id="IPR005475">
    <property type="entry name" value="Transketolase-like_Pyr-bd"/>
</dbReference>
<evidence type="ECO:0000256" key="11">
    <source>
        <dbReference type="PIRSR" id="PIRSR605478-2"/>
    </source>
</evidence>
<proteinExistence type="inferred from homology"/>
<accession>A0A1J5IQP9</accession>
<organism evidence="16 17">
    <name type="scientific">Candidatus Wirthbacteria bacterium CG2_30_54_11</name>
    <dbReference type="NCBI Taxonomy" id="1817892"/>
    <lineage>
        <taxon>Bacteria</taxon>
        <taxon>Candidatus Wirthbacteria</taxon>
    </lineage>
</organism>
<dbReference type="CDD" id="cd02012">
    <property type="entry name" value="TPP_TK"/>
    <property type="match status" value="1"/>
</dbReference>
<reference evidence="16 17" key="1">
    <citation type="journal article" date="2016" name="Environ. Microbiol.">
        <title>Genomic resolution of a cold subsurface aquifer community provides metabolic insights for novel microbes adapted to high CO concentrations.</title>
        <authorList>
            <person name="Probst A.J."/>
            <person name="Castelle C.J."/>
            <person name="Singh A."/>
            <person name="Brown C.T."/>
            <person name="Anantharaman K."/>
            <person name="Sharon I."/>
            <person name="Hug L.A."/>
            <person name="Burstein D."/>
            <person name="Emerson J.B."/>
            <person name="Thomas B.C."/>
            <person name="Banfield J.F."/>
        </authorList>
    </citation>
    <scope>NUCLEOTIDE SEQUENCE [LARGE SCALE GENOMIC DNA]</scope>
    <source>
        <strain evidence="16">CG2_30_54_11</strain>
    </source>
</reference>
<feature type="binding site" evidence="13">
    <location>
        <position position="192"/>
    </location>
    <ligand>
        <name>Mg(2+)</name>
        <dbReference type="ChEBI" id="CHEBI:18420"/>
    </ligand>
</feature>
<dbReference type="InterPro" id="IPR055152">
    <property type="entry name" value="Transketolase-like_C_2"/>
</dbReference>
<comment type="similarity">
    <text evidence="1">Belongs to the transketolase family.</text>
</comment>
<feature type="binding site" evidence="11">
    <location>
        <position position="520"/>
    </location>
    <ligand>
        <name>substrate</name>
    </ligand>
</feature>
<dbReference type="SUPFAM" id="SSF52922">
    <property type="entry name" value="TK C-terminal domain-like"/>
    <property type="match status" value="1"/>
</dbReference>
<feature type="binding site" evidence="12">
    <location>
        <position position="73"/>
    </location>
    <ligand>
        <name>thiamine diphosphate</name>
        <dbReference type="ChEBI" id="CHEBI:58937"/>
    </ligand>
</feature>
<feature type="domain" description="Transketolase-like pyrimidine-binding" evidence="15">
    <location>
        <begin position="355"/>
        <end position="525"/>
    </location>
</feature>
<feature type="active site" description="Proton donor" evidence="10">
    <location>
        <position position="412"/>
    </location>
</feature>
<comment type="caution">
    <text evidence="16">The sequence shown here is derived from an EMBL/GenBank/DDBJ whole genome shotgun (WGS) entry which is preliminary data.</text>
</comment>
<dbReference type="GO" id="GO:0005829">
    <property type="term" value="C:cytosol"/>
    <property type="evidence" value="ECO:0007669"/>
    <property type="project" value="TreeGrafter"/>
</dbReference>
<dbReference type="PROSITE" id="PS00802">
    <property type="entry name" value="TRANSKETOLASE_2"/>
    <property type="match status" value="1"/>
</dbReference>
<feature type="binding site" evidence="12">
    <location>
        <position position="438"/>
    </location>
    <ligand>
        <name>thiamine diphosphate</name>
        <dbReference type="ChEBI" id="CHEBI:58937"/>
    </ligand>
</feature>
<dbReference type="SMART" id="SM00861">
    <property type="entry name" value="Transket_pyr"/>
    <property type="match status" value="1"/>
</dbReference>
<evidence type="ECO:0000256" key="5">
    <source>
        <dbReference type="ARBA" id="ARBA00022723"/>
    </source>
</evidence>
<feature type="binding site" evidence="13">
    <location>
        <position position="194"/>
    </location>
    <ligand>
        <name>Mg(2+)</name>
        <dbReference type="ChEBI" id="CHEBI:18420"/>
    </ligand>
</feature>
<dbReference type="GO" id="GO:0006098">
    <property type="term" value="P:pentose-phosphate shunt"/>
    <property type="evidence" value="ECO:0007669"/>
    <property type="project" value="TreeGrafter"/>
</dbReference>
<feature type="binding site" evidence="11">
    <location>
        <position position="33"/>
    </location>
    <ligand>
        <name>substrate</name>
    </ligand>
</feature>
<dbReference type="InterPro" id="IPR005474">
    <property type="entry name" value="Transketolase_N"/>
</dbReference>
<dbReference type="InterPro" id="IPR009014">
    <property type="entry name" value="Transketo_C/PFOR_II"/>
</dbReference>
<evidence type="ECO:0000256" key="6">
    <source>
        <dbReference type="ARBA" id="ARBA00022842"/>
    </source>
</evidence>
<dbReference type="EMBL" id="MNZT01000079">
    <property type="protein sequence ID" value="OIP96738.1"/>
    <property type="molecule type" value="Genomic_DNA"/>
</dbReference>
<dbReference type="Proteomes" id="UP000183245">
    <property type="component" value="Unassembled WGS sequence"/>
</dbReference>
<feature type="binding site" evidence="11">
    <location>
        <position position="266"/>
    </location>
    <ligand>
        <name>substrate</name>
    </ligand>
</feature>